<proteinExistence type="predicted"/>
<dbReference type="AlphaFoldDB" id="A0A485LZH1"/>
<sequence>MSYQQNRIKKFLAGLQKNCFTEILSLPDPENILAGKVIVNFSDMLNESLLFYTPGEYQ</sequence>
<protein>
    <submittedName>
        <fullName evidence="1">Uncharacterized protein</fullName>
    </submittedName>
</protein>
<organism evidence="1">
    <name type="scientific">anaerobic digester metagenome</name>
    <dbReference type="NCBI Taxonomy" id="1263854"/>
    <lineage>
        <taxon>unclassified sequences</taxon>
        <taxon>metagenomes</taxon>
        <taxon>ecological metagenomes</taxon>
    </lineage>
</organism>
<dbReference type="EMBL" id="CAADRN010000118">
    <property type="protein sequence ID" value="VFU13129.1"/>
    <property type="molecule type" value="Genomic_DNA"/>
</dbReference>
<gene>
    <name evidence="1" type="ORF">SCFA_2040002</name>
</gene>
<accession>A0A485LZH1</accession>
<reference evidence="1" key="1">
    <citation type="submission" date="2019-03" db="EMBL/GenBank/DDBJ databases">
        <authorList>
            <person name="Hao L."/>
        </authorList>
    </citation>
    <scope>NUCLEOTIDE SEQUENCE</scope>
</reference>
<name>A0A485LZH1_9ZZZZ</name>
<evidence type="ECO:0000313" key="1">
    <source>
        <dbReference type="EMBL" id="VFU13129.1"/>
    </source>
</evidence>